<evidence type="ECO:0000313" key="1">
    <source>
        <dbReference type="EMBL" id="PQQ18642.1"/>
    </source>
</evidence>
<reference evidence="1 2" key="1">
    <citation type="submission" date="2018-02" db="EMBL/GenBank/DDBJ databases">
        <title>Draft genome of wild Prunus yedoensis var. nudiflora.</title>
        <authorList>
            <person name="Baek S."/>
            <person name="Kim J.-H."/>
            <person name="Choi K."/>
            <person name="Kim G.-B."/>
            <person name="Cho A."/>
            <person name="Jang H."/>
            <person name="Shin C.-H."/>
            <person name="Yu H.-J."/>
            <person name="Mun J.-H."/>
        </authorList>
    </citation>
    <scope>NUCLEOTIDE SEQUENCE [LARGE SCALE GENOMIC DNA]</scope>
    <source>
        <strain evidence="2">cv. Jeju island</strain>
        <tissue evidence="1">Leaf</tissue>
    </source>
</reference>
<dbReference type="EMBL" id="PJQY01000100">
    <property type="protein sequence ID" value="PQQ18642.1"/>
    <property type="molecule type" value="Genomic_DNA"/>
</dbReference>
<sequence length="126" mass="14811">MQGNMEALYGMRIAVTAGHMEAAYLVELLGMSGIGTRDALRRRLSQVFSIARHIVDMFYYGKIKFNHCNACNNNEWCFVIDGWPTEAKINPSFWTCCNRCKWHRESVFWFKVMRVYVVPRNPYPYN</sequence>
<accession>A0A314ZAD1</accession>
<evidence type="ECO:0000313" key="2">
    <source>
        <dbReference type="Proteomes" id="UP000250321"/>
    </source>
</evidence>
<organism evidence="1 2">
    <name type="scientific">Prunus yedoensis var. nudiflora</name>
    <dbReference type="NCBI Taxonomy" id="2094558"/>
    <lineage>
        <taxon>Eukaryota</taxon>
        <taxon>Viridiplantae</taxon>
        <taxon>Streptophyta</taxon>
        <taxon>Embryophyta</taxon>
        <taxon>Tracheophyta</taxon>
        <taxon>Spermatophyta</taxon>
        <taxon>Magnoliopsida</taxon>
        <taxon>eudicotyledons</taxon>
        <taxon>Gunneridae</taxon>
        <taxon>Pentapetalae</taxon>
        <taxon>rosids</taxon>
        <taxon>fabids</taxon>
        <taxon>Rosales</taxon>
        <taxon>Rosaceae</taxon>
        <taxon>Amygdaloideae</taxon>
        <taxon>Amygdaleae</taxon>
        <taxon>Prunus</taxon>
    </lineage>
</organism>
<keyword evidence="2" id="KW-1185">Reference proteome</keyword>
<protein>
    <submittedName>
        <fullName evidence="1">Uncharacterized protein</fullName>
    </submittedName>
</protein>
<gene>
    <name evidence="1" type="ORF">Pyn_28258</name>
</gene>
<name>A0A314ZAD1_PRUYE</name>
<comment type="caution">
    <text evidence="1">The sequence shown here is derived from an EMBL/GenBank/DDBJ whole genome shotgun (WGS) entry which is preliminary data.</text>
</comment>
<proteinExistence type="predicted"/>
<dbReference type="AlphaFoldDB" id="A0A314ZAD1"/>
<dbReference type="Proteomes" id="UP000250321">
    <property type="component" value="Unassembled WGS sequence"/>
</dbReference>